<accession>A0A507SQ97</accession>
<dbReference type="EMBL" id="SMDN01000004">
    <property type="protein sequence ID" value="TQC53977.1"/>
    <property type="molecule type" value="Genomic_DNA"/>
</dbReference>
<dbReference type="Proteomes" id="UP000320801">
    <property type="component" value="Unassembled WGS sequence"/>
</dbReference>
<dbReference type="PROSITE" id="PS51257">
    <property type="entry name" value="PROKAR_LIPOPROTEIN"/>
    <property type="match status" value="1"/>
</dbReference>
<gene>
    <name evidence="1" type="ORF">E1I18_01490</name>
</gene>
<evidence type="ECO:0008006" key="3">
    <source>
        <dbReference type="Google" id="ProtNLM"/>
    </source>
</evidence>
<comment type="caution">
    <text evidence="1">The sequence shown here is derived from an EMBL/GenBank/DDBJ whole genome shotgun (WGS) entry which is preliminary data.</text>
</comment>
<protein>
    <recommendedName>
        <fullName evidence="3">Lipoprotein</fullName>
    </recommendedName>
</protein>
<keyword evidence="2" id="KW-1185">Reference proteome</keyword>
<dbReference type="AlphaFoldDB" id="A0A507SQ97"/>
<sequence length="251" mass="28849">MFKIKKLYGLSALVSVVPVSLVVSCQNKQVESGNKQVESVVKINYHKENEKIESEILTQYAKQFDESIEKINKNSSIKVQNDASFSTNLLAATLKIVKNKINNDENYHKYLTNKKIAQDVFLKQSKYIQDLFLKGEFVSPIKEFGVDEDKNIEKKENDFKAFIEEFTLKATKATLKFSPGFDDIIRQSIGIAVESIYKIYSFVKSQLHKDEYTKFLNALEYTSKQEAKSLDEIFKLFKNQIADINGIIQQV</sequence>
<proteinExistence type="predicted"/>
<reference evidence="1 2" key="1">
    <citation type="submission" date="2019-03" db="EMBL/GenBank/DDBJ databases">
        <title>Characterization of a novel Mycoplasma cynos real-time PCR assay.</title>
        <authorList>
            <person name="Tallmadge R.L."/>
            <person name="Mitchell P.K."/>
            <person name="Goodman L."/>
        </authorList>
    </citation>
    <scope>NUCLEOTIDE SEQUENCE [LARGE SCALE GENOMIC DNA]</scope>
    <source>
        <strain evidence="1 2">1642</strain>
    </source>
</reference>
<organism evidence="1 2">
    <name type="scientific">Mycoplasmopsis mucosicanis</name>
    <dbReference type="NCBI Taxonomy" id="458208"/>
    <lineage>
        <taxon>Bacteria</taxon>
        <taxon>Bacillati</taxon>
        <taxon>Mycoplasmatota</taxon>
        <taxon>Mycoplasmoidales</taxon>
        <taxon>Metamycoplasmataceae</taxon>
        <taxon>Mycoplasmopsis</taxon>
    </lineage>
</organism>
<name>A0A507SQ97_9BACT</name>
<dbReference type="RefSeq" id="WP_141483832.1">
    <property type="nucleotide sequence ID" value="NZ_SMDN01000004.1"/>
</dbReference>
<evidence type="ECO:0000313" key="2">
    <source>
        <dbReference type="Proteomes" id="UP000320801"/>
    </source>
</evidence>
<evidence type="ECO:0000313" key="1">
    <source>
        <dbReference type="EMBL" id="TQC53977.1"/>
    </source>
</evidence>